<dbReference type="NCBIfam" id="TIGR00797">
    <property type="entry name" value="matE"/>
    <property type="match status" value="1"/>
</dbReference>
<keyword evidence="5 6" id="KW-0472">Membrane</keyword>
<dbReference type="SUPFAM" id="SSF49503">
    <property type="entry name" value="Cupredoxins"/>
    <property type="match status" value="1"/>
</dbReference>
<accession>A0ABQ7WH32</accession>
<dbReference type="Pfam" id="PF01554">
    <property type="entry name" value="MatE"/>
    <property type="match status" value="2"/>
</dbReference>
<evidence type="ECO:0000256" key="6">
    <source>
        <dbReference type="RuleBase" id="RU004914"/>
    </source>
</evidence>
<keyword evidence="9" id="KW-1185">Reference proteome</keyword>
<comment type="similarity">
    <text evidence="2 6">Belongs to the multi antimicrobial extrusion (MATE) (TC 2.A.66.1) family.</text>
</comment>
<comment type="caution">
    <text evidence="6">Lacks conserved residue(s) required for the propagation of feature annotation.</text>
</comment>
<feature type="transmembrane region" description="Helical" evidence="6">
    <location>
        <begin position="117"/>
        <end position="141"/>
    </location>
</feature>
<feature type="transmembrane region" description="Helical" evidence="6">
    <location>
        <begin position="44"/>
        <end position="68"/>
    </location>
</feature>
<evidence type="ECO:0000313" key="9">
    <source>
        <dbReference type="Proteomes" id="UP000826656"/>
    </source>
</evidence>
<comment type="caution">
    <text evidence="8">The sequence shown here is derived from an EMBL/GenBank/DDBJ whole genome shotgun (WGS) entry which is preliminary data.</text>
</comment>
<dbReference type="InterPro" id="IPR045069">
    <property type="entry name" value="MATE_euk"/>
</dbReference>
<dbReference type="Pfam" id="PF02298">
    <property type="entry name" value="Cu_bind_like"/>
    <property type="match status" value="1"/>
</dbReference>
<dbReference type="Gene3D" id="2.60.40.420">
    <property type="entry name" value="Cupredoxins - blue copper proteins"/>
    <property type="match status" value="1"/>
</dbReference>
<organism evidence="8 9">
    <name type="scientific">Solanum tuberosum</name>
    <name type="common">Potato</name>
    <dbReference type="NCBI Taxonomy" id="4113"/>
    <lineage>
        <taxon>Eukaryota</taxon>
        <taxon>Viridiplantae</taxon>
        <taxon>Streptophyta</taxon>
        <taxon>Embryophyta</taxon>
        <taxon>Tracheophyta</taxon>
        <taxon>Spermatophyta</taxon>
        <taxon>Magnoliopsida</taxon>
        <taxon>eudicotyledons</taxon>
        <taxon>Gunneridae</taxon>
        <taxon>Pentapetalae</taxon>
        <taxon>asterids</taxon>
        <taxon>lamiids</taxon>
        <taxon>Solanales</taxon>
        <taxon>Solanaceae</taxon>
        <taxon>Solanoideae</taxon>
        <taxon>Solaneae</taxon>
        <taxon>Solanum</taxon>
    </lineage>
</organism>
<evidence type="ECO:0000256" key="4">
    <source>
        <dbReference type="ARBA" id="ARBA00022989"/>
    </source>
</evidence>
<keyword evidence="3 6" id="KW-0812">Transmembrane</keyword>
<dbReference type="InterPro" id="IPR002528">
    <property type="entry name" value="MATE_fam"/>
</dbReference>
<evidence type="ECO:0000256" key="5">
    <source>
        <dbReference type="ARBA" id="ARBA00023136"/>
    </source>
</evidence>
<evidence type="ECO:0000256" key="2">
    <source>
        <dbReference type="ARBA" id="ARBA00010199"/>
    </source>
</evidence>
<gene>
    <name evidence="8" type="ORF">KY290_006468</name>
</gene>
<dbReference type="PROSITE" id="PS51485">
    <property type="entry name" value="PHYTOCYANIN"/>
    <property type="match status" value="1"/>
</dbReference>
<dbReference type="Proteomes" id="UP000826656">
    <property type="component" value="Unassembled WGS sequence"/>
</dbReference>
<dbReference type="InterPro" id="IPR003245">
    <property type="entry name" value="Phytocyanin_dom"/>
</dbReference>
<dbReference type="EMBL" id="JAIVGD010000002">
    <property type="protein sequence ID" value="KAH0780041.1"/>
    <property type="molecule type" value="Genomic_DNA"/>
</dbReference>
<reference evidence="8 9" key="1">
    <citation type="journal article" date="2021" name="bioRxiv">
        <title>Chromosome-scale and haplotype-resolved genome assembly of a tetraploid potato cultivar.</title>
        <authorList>
            <person name="Sun H."/>
            <person name="Jiao W.-B."/>
            <person name="Krause K."/>
            <person name="Campoy J.A."/>
            <person name="Goel M."/>
            <person name="Folz-Donahue K."/>
            <person name="Kukat C."/>
            <person name="Huettel B."/>
            <person name="Schneeberger K."/>
        </authorList>
    </citation>
    <scope>NUCLEOTIDE SEQUENCE [LARGE SCALE GENOMIC DNA]</scope>
    <source>
        <strain evidence="8">SolTubOtavaFocal</strain>
        <tissue evidence="8">Leaves</tissue>
    </source>
</reference>
<keyword evidence="4 6" id="KW-1133">Transmembrane helix</keyword>
<dbReference type="PANTHER" id="PTHR11206">
    <property type="entry name" value="MULTIDRUG RESISTANCE PROTEIN"/>
    <property type="match status" value="1"/>
</dbReference>
<feature type="transmembrane region" description="Helical" evidence="6">
    <location>
        <begin position="390"/>
        <end position="413"/>
    </location>
</feature>
<sequence>MAMDSSSSNSLKSPMLPSTSLETNKWWITIISKVIDVEEAKNQILFSLPMIVVTSCFYFINLVSVMFAGHLGKFELAASNLGNSWAEVTGLSLMVGISGGLETLCGQGYGAKMYKMLGIHLQISCIISFIFSTIIAISWWYSDKILILLHQDPDIAKEASVFLKFLIPGLFAYGFLQNILVFLQSQSIVMPLVVCSMASLVLHIGITYCLVYWTSLGFKGAPLAASISIWISVLMLVVYILCSKKKFSQIWREGLSFVSFHHIFTNLKLSLPSAAMICLEYWDHEFFVLSAGLMPNSETTTSLIAMSVNTEAVAFMVSYGLSAAASTRVANELGGGNIDKAKHAMVVTLKLCVLLALIVDLALFFGHNAWAGLFSDSTEIIKEFTTMMPLLLISFVLDFFQGILSVILLACLINSCYAYQFYVGGKAGWVPNPSENYNNWAERMRFQINDTLVFKYMKGSNSVLVTSSSFNSGRISGDFSVGITRNISCESNTYFITRNISGDFFSNISVDFPGNITGNISISITINISGDFPGNITGDFSGAGEYIAFFIAIRGHSFTIPIGWFIIIVSKFIEYAGIAGGFTARRRRKQSAGGYSGTYRLK</sequence>
<feature type="transmembrane region" description="Helical" evidence="6">
    <location>
        <begin position="346"/>
        <end position="370"/>
    </location>
</feature>
<evidence type="ECO:0000313" key="8">
    <source>
        <dbReference type="EMBL" id="KAH0780041.1"/>
    </source>
</evidence>
<name>A0ABQ7WH32_SOLTU</name>
<evidence type="ECO:0000256" key="1">
    <source>
        <dbReference type="ARBA" id="ARBA00004141"/>
    </source>
</evidence>
<feature type="transmembrane region" description="Helical" evidence="6">
    <location>
        <begin position="88"/>
        <end position="105"/>
    </location>
</feature>
<comment type="subcellular location">
    <subcellularLocation>
        <location evidence="1">Membrane</location>
        <topology evidence="1">Multi-pass membrane protein</topology>
    </subcellularLocation>
</comment>
<feature type="domain" description="Phytocyanin" evidence="7">
    <location>
        <begin position="419"/>
        <end position="528"/>
    </location>
</feature>
<feature type="transmembrane region" description="Helical" evidence="6">
    <location>
        <begin position="190"/>
        <end position="214"/>
    </location>
</feature>
<proteinExistence type="inferred from homology"/>
<dbReference type="CDD" id="cd13132">
    <property type="entry name" value="MATE_eukaryotic"/>
    <property type="match status" value="1"/>
</dbReference>
<evidence type="ECO:0000259" key="7">
    <source>
        <dbReference type="PROSITE" id="PS51485"/>
    </source>
</evidence>
<dbReference type="InterPro" id="IPR008972">
    <property type="entry name" value="Cupredoxin"/>
</dbReference>
<feature type="transmembrane region" description="Helical" evidence="6">
    <location>
        <begin position="161"/>
        <end position="183"/>
    </location>
</feature>
<feature type="transmembrane region" description="Helical" evidence="6">
    <location>
        <begin position="220"/>
        <end position="242"/>
    </location>
</feature>
<evidence type="ECO:0000256" key="3">
    <source>
        <dbReference type="ARBA" id="ARBA00022692"/>
    </source>
</evidence>
<protein>
    <recommendedName>
        <fullName evidence="6">Protein DETOXIFICATION</fullName>
    </recommendedName>
    <alternativeName>
        <fullName evidence="6">Multidrug and toxic compound extrusion protein</fullName>
    </alternativeName>
</protein>